<feature type="transmembrane region" description="Helical" evidence="2">
    <location>
        <begin position="98"/>
        <end position="116"/>
    </location>
</feature>
<proteinExistence type="predicted"/>
<evidence type="ECO:0000313" key="3">
    <source>
        <dbReference type="EMBL" id="ODO03285.1"/>
    </source>
</evidence>
<feature type="transmembrane region" description="Helical" evidence="2">
    <location>
        <begin position="221"/>
        <end position="242"/>
    </location>
</feature>
<accession>A0A1E3JR08</accession>
<evidence type="ECO:0000256" key="2">
    <source>
        <dbReference type="SAM" id="Phobius"/>
    </source>
</evidence>
<organism evidence="3 4">
    <name type="scientific">Cryptococcus amylolentus CBS 6273</name>
    <dbReference type="NCBI Taxonomy" id="1296118"/>
    <lineage>
        <taxon>Eukaryota</taxon>
        <taxon>Fungi</taxon>
        <taxon>Dikarya</taxon>
        <taxon>Basidiomycota</taxon>
        <taxon>Agaricomycotina</taxon>
        <taxon>Tremellomycetes</taxon>
        <taxon>Tremellales</taxon>
        <taxon>Cryptococcaceae</taxon>
        <taxon>Cryptococcus</taxon>
    </lineage>
</organism>
<feature type="compositionally biased region" description="Basic and acidic residues" evidence="1">
    <location>
        <begin position="1"/>
        <end position="24"/>
    </location>
</feature>
<keyword evidence="2" id="KW-0472">Membrane</keyword>
<feature type="region of interest" description="Disordered" evidence="1">
    <location>
        <begin position="1"/>
        <end position="43"/>
    </location>
</feature>
<keyword evidence="2" id="KW-1133">Transmembrane helix</keyword>
<evidence type="ECO:0000256" key="1">
    <source>
        <dbReference type="SAM" id="MobiDB-lite"/>
    </source>
</evidence>
<dbReference type="Proteomes" id="UP000095149">
    <property type="component" value="Unassembled WGS sequence"/>
</dbReference>
<comment type="caution">
    <text evidence="3">The sequence shown here is derived from an EMBL/GenBank/DDBJ whole genome shotgun (WGS) entry which is preliminary data.</text>
</comment>
<evidence type="ECO:0000313" key="4">
    <source>
        <dbReference type="Proteomes" id="UP000095149"/>
    </source>
</evidence>
<dbReference type="OrthoDB" id="10351347at2759"/>
<feature type="transmembrane region" description="Helical" evidence="2">
    <location>
        <begin position="189"/>
        <end position="209"/>
    </location>
</feature>
<dbReference type="EMBL" id="MEKH01000009">
    <property type="protein sequence ID" value="ODO03285.1"/>
    <property type="molecule type" value="Genomic_DNA"/>
</dbReference>
<gene>
    <name evidence="3" type="ORF">I350_06135</name>
</gene>
<feature type="compositionally biased region" description="Polar residues" evidence="1">
    <location>
        <begin position="29"/>
        <end position="43"/>
    </location>
</feature>
<feature type="transmembrane region" description="Helical" evidence="2">
    <location>
        <begin position="75"/>
        <end position="92"/>
    </location>
</feature>
<reference evidence="3 4" key="1">
    <citation type="submission" date="2016-06" db="EMBL/GenBank/DDBJ databases">
        <title>Evolution of pathogenesis and genome organization in the Tremellales.</title>
        <authorList>
            <person name="Cuomo C."/>
            <person name="Litvintseva A."/>
            <person name="Heitman J."/>
            <person name="Chen Y."/>
            <person name="Sun S."/>
            <person name="Springer D."/>
            <person name="Dromer F."/>
            <person name="Young S."/>
            <person name="Zeng Q."/>
            <person name="Chapman S."/>
            <person name="Gujja S."/>
            <person name="Saif S."/>
            <person name="Birren B."/>
        </authorList>
    </citation>
    <scope>NUCLEOTIDE SEQUENCE [LARGE SCALE GENOMIC DNA]</scope>
    <source>
        <strain evidence="3 4">CBS 6273</strain>
    </source>
</reference>
<name>A0A1E3JR08_9TREE</name>
<sequence length="369" mass="40908">MGSVATKDKGVKQVDDSQDDDRKAYTRVQVDSPSLTPGASSSITYPPPATTEQMINQWVDAQVTYSEIWPSRQRVIYAVLSLYCIIAEIASAVTLGEWGWGVFFLWIATSLLFLWIHRGALKGRVAALESVNLVAERMRSLMYTAEESRDIEILEFLDDKDISPPPFSPIPPSILLFANNHKCQTDAEVGLGISCLPFFAVFSVQLGLILVNHHVKDGMPFALIIGLLLELILVFSLLQYVYHDPHGHLCGGLNKNGAKLQWAWHKKHFQWWGTKAVKNVLQPDAISSLKKATAPHNGSNPLSATTTAPAGDVSSFSMDALQQELQKRMEHANVVVDELQRRMNEGDLARRAYMALSGTNSNTFPPSYV</sequence>
<keyword evidence="2" id="KW-0812">Transmembrane</keyword>
<protein>
    <submittedName>
        <fullName evidence="3">Uncharacterized protein</fullName>
    </submittedName>
</protein>
<dbReference type="AlphaFoldDB" id="A0A1E3JR08"/>